<feature type="transmembrane region" description="Helical" evidence="1">
    <location>
        <begin position="259"/>
        <end position="276"/>
    </location>
</feature>
<keyword evidence="1" id="KW-1133">Transmembrane helix</keyword>
<feature type="domain" description="EamA" evidence="2">
    <location>
        <begin position="142"/>
        <end position="268"/>
    </location>
</feature>
<dbReference type="SUPFAM" id="SSF103481">
    <property type="entry name" value="Multidrug resistance efflux transporter EmrE"/>
    <property type="match status" value="2"/>
</dbReference>
<feature type="domain" description="EamA" evidence="2">
    <location>
        <begin position="5"/>
        <end position="134"/>
    </location>
</feature>
<dbReference type="Proteomes" id="UP000220034">
    <property type="component" value="Unassembled WGS sequence"/>
</dbReference>
<dbReference type="GO" id="GO:0016020">
    <property type="term" value="C:membrane"/>
    <property type="evidence" value="ECO:0007669"/>
    <property type="project" value="InterPro"/>
</dbReference>
<dbReference type="PANTHER" id="PTHR22911">
    <property type="entry name" value="ACYL-MALONYL CONDENSING ENZYME-RELATED"/>
    <property type="match status" value="1"/>
</dbReference>
<name>A0A2C9CW28_9RHOB</name>
<dbReference type="RefSeq" id="WP_097931912.1">
    <property type="nucleotide sequence ID" value="NZ_OCTN01000011.1"/>
</dbReference>
<keyword evidence="1" id="KW-0812">Transmembrane</keyword>
<dbReference type="AlphaFoldDB" id="A0A2C9CW28"/>
<organism evidence="3 4">
    <name type="scientific">Pontivivens marinum</name>
    <dbReference type="NCBI Taxonomy" id="1690039"/>
    <lineage>
        <taxon>Bacteria</taxon>
        <taxon>Pseudomonadati</taxon>
        <taxon>Pseudomonadota</taxon>
        <taxon>Alphaproteobacteria</taxon>
        <taxon>Rhodobacterales</taxon>
        <taxon>Paracoccaceae</taxon>
        <taxon>Pontivivens</taxon>
    </lineage>
</organism>
<dbReference type="EMBL" id="OCTN01000011">
    <property type="protein sequence ID" value="SOH95423.1"/>
    <property type="molecule type" value="Genomic_DNA"/>
</dbReference>
<evidence type="ECO:0000256" key="1">
    <source>
        <dbReference type="SAM" id="Phobius"/>
    </source>
</evidence>
<reference evidence="4" key="1">
    <citation type="submission" date="2017-09" db="EMBL/GenBank/DDBJ databases">
        <authorList>
            <person name="Varghese N."/>
            <person name="Submissions S."/>
        </authorList>
    </citation>
    <scope>NUCLEOTIDE SEQUENCE [LARGE SCALE GENOMIC DNA]</scope>
    <source>
        <strain evidence="4">C7</strain>
    </source>
</reference>
<feature type="transmembrane region" description="Helical" evidence="1">
    <location>
        <begin position="231"/>
        <end position="253"/>
    </location>
</feature>
<accession>A0A2C9CW28</accession>
<dbReference type="OrthoDB" id="7818056at2"/>
<feature type="transmembrane region" description="Helical" evidence="1">
    <location>
        <begin position="144"/>
        <end position="165"/>
    </location>
</feature>
<feature type="transmembrane region" description="Helical" evidence="1">
    <location>
        <begin position="172"/>
        <end position="195"/>
    </location>
</feature>
<evidence type="ECO:0000313" key="4">
    <source>
        <dbReference type="Proteomes" id="UP000220034"/>
    </source>
</evidence>
<proteinExistence type="predicted"/>
<feature type="transmembrane region" description="Helical" evidence="1">
    <location>
        <begin position="90"/>
        <end position="111"/>
    </location>
</feature>
<sequence length="277" mass="28977">MIRISLLVFTAMCLIVTGDTAGKVMTQGGVAPSFIAWSRFAIAAAVLLPFSGLRWAELRSLLDWRVLLRAGLIAAGISCILTALRTEPIANVFGAFFIGPVVAYILSVLLLGEQVSKVRSILLALGFAGVMLVVRPGFGAGPGMAMALLAGCFYGGYLVATRWLAGEFRPRFLLISQLIVGAVVLMPMGVVALPVEVDPRLVGLIGLSALASAAGNYLLVTVSRTTPATAIVPLVYTQLIAATLAGVMVFGIWPDPLALIGLGVILLSGLASLWLSR</sequence>
<keyword evidence="1" id="KW-0472">Membrane</keyword>
<evidence type="ECO:0000259" key="2">
    <source>
        <dbReference type="Pfam" id="PF00892"/>
    </source>
</evidence>
<feature type="transmembrane region" description="Helical" evidence="1">
    <location>
        <begin position="201"/>
        <end position="219"/>
    </location>
</feature>
<protein>
    <submittedName>
        <fullName evidence="3">Threonine/homoserine efflux transporter RhtA</fullName>
    </submittedName>
</protein>
<keyword evidence="4" id="KW-1185">Reference proteome</keyword>
<feature type="transmembrane region" description="Helical" evidence="1">
    <location>
        <begin position="34"/>
        <end position="54"/>
    </location>
</feature>
<gene>
    <name evidence="3" type="ORF">SAMN06273572_1112</name>
</gene>
<feature type="transmembrane region" description="Helical" evidence="1">
    <location>
        <begin position="118"/>
        <end position="138"/>
    </location>
</feature>
<dbReference type="InterPro" id="IPR000620">
    <property type="entry name" value="EamA_dom"/>
</dbReference>
<dbReference type="PANTHER" id="PTHR22911:SF103">
    <property type="entry name" value="BLR2811 PROTEIN"/>
    <property type="match status" value="1"/>
</dbReference>
<dbReference type="Pfam" id="PF00892">
    <property type="entry name" value="EamA"/>
    <property type="match status" value="2"/>
</dbReference>
<evidence type="ECO:0000313" key="3">
    <source>
        <dbReference type="EMBL" id="SOH95423.1"/>
    </source>
</evidence>
<dbReference type="InterPro" id="IPR037185">
    <property type="entry name" value="EmrE-like"/>
</dbReference>
<feature type="transmembrane region" description="Helical" evidence="1">
    <location>
        <begin position="66"/>
        <end position="84"/>
    </location>
</feature>